<feature type="domain" description="Kinesin motor" evidence="8">
    <location>
        <begin position="89"/>
        <end position="433"/>
    </location>
</feature>
<keyword evidence="6" id="KW-0175">Coiled coil</keyword>
<feature type="compositionally biased region" description="Basic residues" evidence="7">
    <location>
        <begin position="1067"/>
        <end position="1082"/>
    </location>
</feature>
<feature type="compositionally biased region" description="Low complexity" evidence="7">
    <location>
        <begin position="533"/>
        <end position="553"/>
    </location>
</feature>
<accession>A0ABP1RB94</accession>
<evidence type="ECO:0000256" key="6">
    <source>
        <dbReference type="SAM" id="Coils"/>
    </source>
</evidence>
<evidence type="ECO:0000313" key="9">
    <source>
        <dbReference type="EMBL" id="CAL8121186.1"/>
    </source>
</evidence>
<dbReference type="SMART" id="SM00129">
    <property type="entry name" value="KISc"/>
    <property type="match status" value="1"/>
</dbReference>
<keyword evidence="3 5" id="KW-0067">ATP-binding</keyword>
<dbReference type="InterPro" id="IPR036961">
    <property type="entry name" value="Kinesin_motor_dom_sf"/>
</dbReference>
<feature type="region of interest" description="Disordered" evidence="7">
    <location>
        <begin position="1067"/>
        <end position="1103"/>
    </location>
</feature>
<dbReference type="PRINTS" id="PR00380">
    <property type="entry name" value="KINESINHEAVY"/>
</dbReference>
<keyword evidence="5" id="KW-0505">Motor protein</keyword>
<dbReference type="InterPro" id="IPR001752">
    <property type="entry name" value="Kinesin_motor_dom"/>
</dbReference>
<evidence type="ECO:0000256" key="4">
    <source>
        <dbReference type="ARBA" id="ARBA00023212"/>
    </source>
</evidence>
<feature type="compositionally biased region" description="Polar residues" evidence="7">
    <location>
        <begin position="1086"/>
        <end position="1103"/>
    </location>
</feature>
<reference evidence="9 10" key="1">
    <citation type="submission" date="2024-08" db="EMBL/GenBank/DDBJ databases">
        <authorList>
            <person name="Cucini C."/>
            <person name="Frati F."/>
        </authorList>
    </citation>
    <scope>NUCLEOTIDE SEQUENCE [LARGE SCALE GENOMIC DNA]</scope>
</reference>
<evidence type="ECO:0000259" key="8">
    <source>
        <dbReference type="PROSITE" id="PS50067"/>
    </source>
</evidence>
<comment type="caution">
    <text evidence="9">The sequence shown here is derived from an EMBL/GenBank/DDBJ whole genome shotgun (WGS) entry which is preliminary data.</text>
</comment>
<evidence type="ECO:0000256" key="2">
    <source>
        <dbReference type="ARBA" id="ARBA00022741"/>
    </source>
</evidence>
<dbReference type="Proteomes" id="UP001642540">
    <property type="component" value="Unassembled WGS sequence"/>
</dbReference>
<dbReference type="PROSITE" id="PS00411">
    <property type="entry name" value="KINESIN_MOTOR_1"/>
    <property type="match status" value="1"/>
</dbReference>
<feature type="compositionally biased region" description="Polar residues" evidence="7">
    <location>
        <begin position="554"/>
        <end position="569"/>
    </location>
</feature>
<dbReference type="InterPro" id="IPR019821">
    <property type="entry name" value="Kinesin_motor_CS"/>
</dbReference>
<keyword evidence="10" id="KW-1185">Reference proteome</keyword>
<organism evidence="9 10">
    <name type="scientific">Orchesella dallaii</name>
    <dbReference type="NCBI Taxonomy" id="48710"/>
    <lineage>
        <taxon>Eukaryota</taxon>
        <taxon>Metazoa</taxon>
        <taxon>Ecdysozoa</taxon>
        <taxon>Arthropoda</taxon>
        <taxon>Hexapoda</taxon>
        <taxon>Collembola</taxon>
        <taxon>Entomobryomorpha</taxon>
        <taxon>Entomobryoidea</taxon>
        <taxon>Orchesellidae</taxon>
        <taxon>Orchesellinae</taxon>
        <taxon>Orchesella</taxon>
    </lineage>
</organism>
<proteinExistence type="inferred from homology"/>
<keyword evidence="2 5" id="KW-0547">Nucleotide-binding</keyword>
<dbReference type="SUPFAM" id="SSF52540">
    <property type="entry name" value="P-loop containing nucleoside triphosphate hydrolases"/>
    <property type="match status" value="1"/>
</dbReference>
<dbReference type="InterPro" id="IPR027640">
    <property type="entry name" value="Kinesin-like_fam"/>
</dbReference>
<feature type="region of interest" description="Disordered" evidence="7">
    <location>
        <begin position="513"/>
        <end position="571"/>
    </location>
</feature>
<comment type="subcellular location">
    <subcellularLocation>
        <location evidence="1">Cytoplasm</location>
        <location evidence="1">Cytoskeleton</location>
    </subcellularLocation>
</comment>
<evidence type="ECO:0000256" key="7">
    <source>
        <dbReference type="SAM" id="MobiDB-lite"/>
    </source>
</evidence>
<dbReference type="PANTHER" id="PTHR47968">
    <property type="entry name" value="CENTROMERE PROTEIN E"/>
    <property type="match status" value="1"/>
</dbReference>
<dbReference type="Pfam" id="PF00225">
    <property type="entry name" value="Kinesin"/>
    <property type="match status" value="1"/>
</dbReference>
<keyword evidence="4" id="KW-0206">Cytoskeleton</keyword>
<protein>
    <recommendedName>
        <fullName evidence="8">Kinesin motor domain-containing protein</fullName>
    </recommendedName>
</protein>
<evidence type="ECO:0000256" key="5">
    <source>
        <dbReference type="PROSITE-ProRule" id="PRU00283"/>
    </source>
</evidence>
<dbReference type="PROSITE" id="PS50067">
    <property type="entry name" value="KINESIN_MOTOR_2"/>
    <property type="match status" value="1"/>
</dbReference>
<evidence type="ECO:0000256" key="3">
    <source>
        <dbReference type="ARBA" id="ARBA00022840"/>
    </source>
</evidence>
<sequence>MAPVRMRDIYLPLNLGAVRTPPLQCQQTKKTGRIQRRPLIARSATRSMMASSAQVDVLQKVRRILERGKVSESESQSVAEVETKRLDSKLSVVVRVRPLNACEMTSHAREIVLPVTRQVLLFDPPRPDTTTFFKNKPLKDHGNSNVKPKNSTFRFDRVYFNLDSNELIYNDVMKPLVGTLLQGYNCSVFAYGSTGSGKTYTMLGSQDSPGLTVLTLRDLYQQLDASKNDYQSEIVMSYLEVYNEKISDLLKKSSGSLQIRDAGRGNEAIIVNLSEHRPPNVEALLQLLQAGNKNRTQHATDLNAESSRSHAVLQVRITMQDKHTSMDTVSRKAKLVMVDLAGSEKGSATGFTGERFREGININKSLLSLANCISALSGVKACASFRDSKLTRILKDSLSGNCRTVMVANVSPAGTMKEDTLNTLKYASQAKKITLQASQNTMTMQTCLSNFTRVVEEMTGKIEELQEEQEKKNALAETLKQEIVTKDKLIESQQAELEAKDVMIRELQEQLRTQGKRVDFSGTELRTGDSGKPSISSSPTNVPSTSPSPSCSSLNKQAISSTSTETVLPTNPGVANLFQKLSDFRSHIKEISKSHVRKVVNLKKKLLDIQMKVARTDTFVKLHQLTGDQRYNTAAEKNMNKVNSAHGLLKMSLDEVTKSEDFVVRVATSEKSWFDHVAEPNQNFQLRSVELRHLMQDEFQSTIRHEQSINGLLWLQNQMMKKIDTHEEMLKKAFLVINELKNYLRHKELNINEASSGFKKLYDSFCGSLSVRFATDNVLEEEEALDDRILEGEIGSLFTPYEHDLLNQFAGIDVEDGKVIPMNDQLKEEDDDDDEIINRPQFVPTSPSLASKNTSITRNPVNPGLNCTVILSSSDKVGNTPVDGTIREVTRNSQNQSVSVVSGEVKFDGKSPTVGNAEQNEEMAGPYGNCTTPCNFSIVASNPDELTHPLVTTESADDPDCLNRNAWDPFLSQVLKPNTNPNLDVTFVSSAKNEDAVPGSTELDSTYVKDTADTVENLVPPTFLKLPNISELVENIANNPGTMTNPKMVVKSGIQCRGKVEATVTHLKRRSTSGHSPPKRFRAGGFQSQVPTTISQKPSSVSNDSALTNAVWKRTSNCNIPTSRRISTKKVDGIIGPPKSTN</sequence>
<evidence type="ECO:0000313" key="10">
    <source>
        <dbReference type="Proteomes" id="UP001642540"/>
    </source>
</evidence>
<feature type="binding site" evidence="5">
    <location>
        <begin position="192"/>
        <end position="199"/>
    </location>
    <ligand>
        <name>ATP</name>
        <dbReference type="ChEBI" id="CHEBI:30616"/>
    </ligand>
</feature>
<keyword evidence="4" id="KW-0963">Cytoplasm</keyword>
<evidence type="ECO:0000256" key="1">
    <source>
        <dbReference type="ARBA" id="ARBA00004245"/>
    </source>
</evidence>
<name>A0ABP1RB94_9HEXA</name>
<dbReference type="EMBL" id="CAXLJM020000065">
    <property type="protein sequence ID" value="CAL8121186.1"/>
    <property type="molecule type" value="Genomic_DNA"/>
</dbReference>
<dbReference type="Gene3D" id="3.40.850.10">
    <property type="entry name" value="Kinesin motor domain"/>
    <property type="match status" value="1"/>
</dbReference>
<dbReference type="PANTHER" id="PTHR47968:SF65">
    <property type="entry name" value="KINESIN MOTOR DOMAIN-CONTAINING PROTEIN"/>
    <property type="match status" value="1"/>
</dbReference>
<dbReference type="InterPro" id="IPR027417">
    <property type="entry name" value="P-loop_NTPase"/>
</dbReference>
<gene>
    <name evidence="9" type="ORF">ODALV1_LOCUS19260</name>
</gene>
<feature type="coiled-coil region" evidence="6">
    <location>
        <begin position="448"/>
        <end position="510"/>
    </location>
</feature>
<comment type="similarity">
    <text evidence="5">Belongs to the TRAFAC class myosin-kinesin ATPase superfamily. Kinesin family.</text>
</comment>